<dbReference type="AlphaFoldDB" id="A0A7S1XRW0"/>
<evidence type="ECO:0000313" key="2">
    <source>
        <dbReference type="EMBL" id="CAD9254231.1"/>
    </source>
</evidence>
<reference evidence="2" key="1">
    <citation type="submission" date="2021-01" db="EMBL/GenBank/DDBJ databases">
        <authorList>
            <person name="Corre E."/>
            <person name="Pelletier E."/>
            <person name="Niang G."/>
            <person name="Scheremetjew M."/>
            <person name="Finn R."/>
            <person name="Kale V."/>
            <person name="Holt S."/>
            <person name="Cochrane G."/>
            <person name="Meng A."/>
            <person name="Brown T."/>
            <person name="Cohen L."/>
        </authorList>
    </citation>
    <scope>NUCLEOTIDE SEQUENCE</scope>
    <source>
        <strain evidence="2">CCMP2877</strain>
    </source>
</reference>
<keyword evidence="1" id="KW-1133">Transmembrane helix</keyword>
<accession>A0A7S1XRW0</accession>
<protein>
    <recommendedName>
        <fullName evidence="3">AB hydrolase-1 domain-containing protein</fullName>
    </recommendedName>
</protein>
<organism evidence="2">
    <name type="scientific">Phaeomonas parva</name>
    <dbReference type="NCBI Taxonomy" id="124430"/>
    <lineage>
        <taxon>Eukaryota</taxon>
        <taxon>Sar</taxon>
        <taxon>Stramenopiles</taxon>
        <taxon>Ochrophyta</taxon>
        <taxon>Pinguiophyceae</taxon>
        <taxon>Pinguiochrysidales</taxon>
        <taxon>Pinguiochrysidaceae</taxon>
        <taxon>Phaeomonas</taxon>
    </lineage>
</organism>
<gene>
    <name evidence="2" type="ORF">PPAR1163_LOCUS12598</name>
</gene>
<sequence length="362" mass="40547">MGVLDGLPLPGFVLALLSDPFYGPVLGVWFFLELLFWAACVQLRRKLDRINTPPPYPMPKRELMHRVLGLVKDLGDDYPFDRFLSDWFIRAPYEKLTVGSARSFFSWALYAHREEDLSKAESAELDELTVEAVAFAKAQGKPLKEGPKTEGIDHVDFTLRPLESVHRPLLWYAIVALKAKLSGAILLVNGFRRFEYDGLVYWHRDAADAGRPALDLEHPGHGRLPLVVFHGISSGIFLYLPMLLRYCGGRTAMIFEQPHISMALDLAPPSRDAVVAAVEGICRRHRVRRAAFLGHSFGSVPLAWMVDSGSSLVAQLLLLDPVSVMLAVPIVTLNFLYRRPRGLIQWLIYLAAASELGISYTL</sequence>
<dbReference type="PANTHER" id="PTHR37471">
    <property type="entry name" value="UNNAMED PRODUCT"/>
    <property type="match status" value="1"/>
</dbReference>
<feature type="transmembrane region" description="Helical" evidence="1">
    <location>
        <begin position="224"/>
        <end position="244"/>
    </location>
</feature>
<evidence type="ECO:0000256" key="1">
    <source>
        <dbReference type="SAM" id="Phobius"/>
    </source>
</evidence>
<dbReference type="EMBL" id="HBGJ01019517">
    <property type="protein sequence ID" value="CAD9254231.1"/>
    <property type="molecule type" value="Transcribed_RNA"/>
</dbReference>
<feature type="transmembrane region" description="Helical" evidence="1">
    <location>
        <begin position="20"/>
        <end position="41"/>
    </location>
</feature>
<feature type="transmembrane region" description="Helical" evidence="1">
    <location>
        <begin position="290"/>
        <end position="306"/>
    </location>
</feature>
<keyword evidence="1" id="KW-0812">Transmembrane</keyword>
<feature type="transmembrane region" description="Helical" evidence="1">
    <location>
        <begin position="169"/>
        <end position="191"/>
    </location>
</feature>
<feature type="transmembrane region" description="Helical" evidence="1">
    <location>
        <begin position="312"/>
        <end position="336"/>
    </location>
</feature>
<dbReference type="SUPFAM" id="SSF53474">
    <property type="entry name" value="alpha/beta-Hydrolases"/>
    <property type="match status" value="1"/>
</dbReference>
<evidence type="ECO:0008006" key="3">
    <source>
        <dbReference type="Google" id="ProtNLM"/>
    </source>
</evidence>
<keyword evidence="1" id="KW-0472">Membrane</keyword>
<name>A0A7S1XRW0_9STRA</name>
<dbReference type="Gene3D" id="3.40.50.1820">
    <property type="entry name" value="alpha/beta hydrolase"/>
    <property type="match status" value="1"/>
</dbReference>
<dbReference type="InterPro" id="IPR029058">
    <property type="entry name" value="AB_hydrolase_fold"/>
</dbReference>
<dbReference type="PANTHER" id="PTHR37471:SF1">
    <property type="entry name" value="AB HYDROLASE-1 DOMAIN-CONTAINING PROTEIN"/>
    <property type="match status" value="1"/>
</dbReference>
<proteinExistence type="predicted"/>